<dbReference type="EMBL" id="DQTV01000062">
    <property type="protein sequence ID" value="HIP57088.1"/>
    <property type="molecule type" value="Genomic_DNA"/>
</dbReference>
<evidence type="ECO:0000256" key="2">
    <source>
        <dbReference type="ARBA" id="ARBA00012720"/>
    </source>
</evidence>
<dbReference type="InterPro" id="IPR011257">
    <property type="entry name" value="DNA_glycosylase"/>
</dbReference>
<dbReference type="InterPro" id="IPR052054">
    <property type="entry name" value="Oxidative_DNA_repair_enzyme"/>
</dbReference>
<accession>A0A832YXU4</accession>
<name>A0A832YXU4_9CREN</name>
<organism evidence="5 6">
    <name type="scientific">Ignisphaera aggregans</name>
    <dbReference type="NCBI Taxonomy" id="334771"/>
    <lineage>
        <taxon>Archaea</taxon>
        <taxon>Thermoproteota</taxon>
        <taxon>Thermoprotei</taxon>
        <taxon>Desulfurococcales</taxon>
        <taxon>Desulfurococcaceae</taxon>
        <taxon>Ignisphaera</taxon>
    </lineage>
</organism>
<protein>
    <recommendedName>
        <fullName evidence="2">DNA-(apurinic or apyrimidinic site) lyase</fullName>
        <ecNumber evidence="2">4.2.99.18</ecNumber>
    </recommendedName>
</protein>
<evidence type="ECO:0000256" key="3">
    <source>
        <dbReference type="ARBA" id="ARBA00044632"/>
    </source>
</evidence>
<dbReference type="Proteomes" id="UP000605805">
    <property type="component" value="Unassembled WGS sequence"/>
</dbReference>
<dbReference type="SMART" id="SM00478">
    <property type="entry name" value="ENDO3c"/>
    <property type="match status" value="1"/>
</dbReference>
<sequence length="339" mass="38464">MDMLELCTELDISGMAKSRGVDLYTTLSVYNLHHWFDGYRAVVVLDLYDPAIAIVDIGGRAVIASSRCSNVDTYIARLVRALGLEEDLTEFHSIALRDVLLSSFVRMWSGWRLRSCDLWWALVVGVCQQNASFRQGWSMLLNIVNLYGRRVRVEGFGEVVLPPRPEDIVRDPSKLSIARVGYRARAIESIARSFLEKLVPPSEALERMDSHEVEDVLRSLRGVGSYTARLAMVLALRRYELPPVDRWLRAIVSRVYGVDERYAERKWVEIWGRWSGLAAIALTIALDAAPLRDALSRIERGELVPKLGNEPSPATLWRFTQLTTARTSRAYRQRISPTS</sequence>
<feature type="domain" description="HhH-GPD" evidence="4">
    <location>
        <begin position="127"/>
        <end position="286"/>
    </location>
</feature>
<reference evidence="5" key="1">
    <citation type="journal article" date="2020" name="ISME J.">
        <title>Gammaproteobacteria mediating utilization of methyl-, sulfur- and petroleum organic compounds in deep ocean hydrothermal plumes.</title>
        <authorList>
            <person name="Zhou Z."/>
            <person name="Liu Y."/>
            <person name="Pan J."/>
            <person name="Cron B.R."/>
            <person name="Toner B.M."/>
            <person name="Anantharaman K."/>
            <person name="Breier J.A."/>
            <person name="Dick G.J."/>
            <person name="Li M."/>
        </authorList>
    </citation>
    <scope>NUCLEOTIDE SEQUENCE</scope>
    <source>
        <strain evidence="5">SZUA-1435</strain>
    </source>
</reference>
<dbReference type="EC" id="4.2.99.18" evidence="2"/>
<dbReference type="InterPro" id="IPR003265">
    <property type="entry name" value="HhH-GPD_domain"/>
</dbReference>
<dbReference type="GO" id="GO:0006284">
    <property type="term" value="P:base-excision repair"/>
    <property type="evidence" value="ECO:0007669"/>
    <property type="project" value="InterPro"/>
</dbReference>
<dbReference type="AlphaFoldDB" id="A0A832YXU4"/>
<dbReference type="GO" id="GO:0140078">
    <property type="term" value="F:class I DNA-(apurinic or apyrimidinic site) endonuclease activity"/>
    <property type="evidence" value="ECO:0007669"/>
    <property type="project" value="UniProtKB-EC"/>
</dbReference>
<comment type="caution">
    <text evidence="5">The sequence shown here is derived from an EMBL/GenBank/DDBJ whole genome shotgun (WGS) entry which is preliminary data.</text>
</comment>
<dbReference type="PANTHER" id="PTHR10242:SF2">
    <property type="entry name" value="N-GLYCOSYLASE_DNA LYASE"/>
    <property type="match status" value="1"/>
</dbReference>
<comment type="catalytic activity">
    <reaction evidence="3">
        <text>2'-deoxyribonucleotide-(2'-deoxyribose 5'-phosphate)-2'-deoxyribonucleotide-DNA = a 3'-end 2'-deoxyribonucleotide-(2,3-dehydro-2,3-deoxyribose 5'-phosphate)-DNA + a 5'-end 5'-phospho-2'-deoxyribonucleoside-DNA + H(+)</text>
        <dbReference type="Rhea" id="RHEA:66592"/>
        <dbReference type="Rhea" id="RHEA-COMP:13180"/>
        <dbReference type="Rhea" id="RHEA-COMP:16897"/>
        <dbReference type="Rhea" id="RHEA-COMP:17067"/>
        <dbReference type="ChEBI" id="CHEBI:15378"/>
        <dbReference type="ChEBI" id="CHEBI:136412"/>
        <dbReference type="ChEBI" id="CHEBI:157695"/>
        <dbReference type="ChEBI" id="CHEBI:167181"/>
        <dbReference type="EC" id="4.2.99.18"/>
    </reaction>
</comment>
<evidence type="ECO:0000313" key="5">
    <source>
        <dbReference type="EMBL" id="HIP57088.1"/>
    </source>
</evidence>
<evidence type="ECO:0000313" key="6">
    <source>
        <dbReference type="Proteomes" id="UP000605805"/>
    </source>
</evidence>
<proteinExistence type="inferred from homology"/>
<evidence type="ECO:0000256" key="1">
    <source>
        <dbReference type="ARBA" id="ARBA00010679"/>
    </source>
</evidence>
<dbReference type="PANTHER" id="PTHR10242">
    <property type="entry name" value="8-OXOGUANINE DNA GLYCOSYLASE"/>
    <property type="match status" value="1"/>
</dbReference>
<gene>
    <name evidence="5" type="ORF">EYH02_03345</name>
</gene>
<dbReference type="Gene3D" id="1.10.340.30">
    <property type="entry name" value="Hypothetical protein, domain 2"/>
    <property type="match status" value="1"/>
</dbReference>
<comment type="similarity">
    <text evidence="1">Belongs to the type-1 OGG1 family.</text>
</comment>
<evidence type="ECO:0000259" key="4">
    <source>
        <dbReference type="SMART" id="SM00478"/>
    </source>
</evidence>
<dbReference type="SUPFAM" id="SSF48150">
    <property type="entry name" value="DNA-glycosylase"/>
    <property type="match status" value="1"/>
</dbReference>